<proteinExistence type="predicted"/>
<dbReference type="NCBIfam" id="TIGR02681">
    <property type="entry name" value="phage_pRha"/>
    <property type="match status" value="1"/>
</dbReference>
<evidence type="ECO:0000313" key="1">
    <source>
        <dbReference type="EMBL" id="EHJ49490.1"/>
    </source>
</evidence>
<keyword evidence="2" id="KW-1185">Reference proteome</keyword>
<dbReference type="AlphaFoldDB" id="G7QC44"/>
<evidence type="ECO:0000313" key="2">
    <source>
        <dbReference type="Proteomes" id="UP000004662"/>
    </source>
</evidence>
<gene>
    <name evidence="1" type="ORF">DFW101_3494</name>
</gene>
<organism evidence="1 2">
    <name type="scientific">Solidesulfovibrio carbinoliphilus subsp. oakridgensis</name>
    <dbReference type="NCBI Taxonomy" id="694327"/>
    <lineage>
        <taxon>Bacteria</taxon>
        <taxon>Pseudomonadati</taxon>
        <taxon>Thermodesulfobacteriota</taxon>
        <taxon>Desulfovibrionia</taxon>
        <taxon>Desulfovibrionales</taxon>
        <taxon>Desulfovibrionaceae</taxon>
        <taxon>Solidesulfovibrio</taxon>
    </lineage>
</organism>
<name>G7QC44_9BACT</name>
<protein>
    <submittedName>
        <fullName evidence="1">Phage regulatory protein, Rha family</fullName>
    </submittedName>
</protein>
<sequence length="333" mass="36700">MASAILNETGCSINSVPTVDPNAPSGPVLKIVSGRPVVSSRQVADHFGKQHKNVIRSIEAIIRNAPESFGGLNFERTSYRVEIPNGGGFKDCPAYDMTRDGFVIVAMGFTGKKAILWKIRYVQAFNAMEAEIAGQPKALAAPVASPAIPRRTTAQERNPLAVLVNKLMGEQGPTRPAYIAFWRRFHEVFGVKSVDEITVDQLPRALAFVDALIAFREGVEPKALPAGRPRNNLGDYCALYGGLPPTPQYWMDLLTEYAKASEAFGRKLDEIKAEATKPFRVNRKSGISTYFDEAMSPMYSLFDAAEKNQHHAYCNVFDALNGCRNIWMLLNKG</sequence>
<reference evidence="2" key="1">
    <citation type="journal article" date="2015" name="Genome Announc.">
        <title>High-Quality Draft Genome Sequence of Desulfovibrio carbinoliphilus FW-101-2B, an Organic Acid-Oxidizing Sulfate-Reducing Bacterium Isolated from Uranium(VI)-Contaminated Groundwater.</title>
        <authorList>
            <person name="Ramsay B.D."/>
            <person name="Hwang C."/>
            <person name="Woo H.L."/>
            <person name="Carroll S.L."/>
            <person name="Lucas S."/>
            <person name="Han J."/>
            <person name="Lapidus A.L."/>
            <person name="Cheng J.F."/>
            <person name="Goodwin L.A."/>
            <person name="Pitluck S."/>
            <person name="Peters L."/>
            <person name="Chertkov O."/>
            <person name="Held B."/>
            <person name="Detter J.C."/>
            <person name="Han C.S."/>
            <person name="Tapia R."/>
            <person name="Land M.L."/>
            <person name="Hauser L.J."/>
            <person name="Kyrpides N.C."/>
            <person name="Ivanova N.N."/>
            <person name="Mikhailova N."/>
            <person name="Pagani I."/>
            <person name="Woyke T."/>
            <person name="Arkin A.P."/>
            <person name="Dehal P."/>
            <person name="Chivian D."/>
            <person name="Criddle C.S."/>
            <person name="Wu W."/>
            <person name="Chakraborty R."/>
            <person name="Hazen T.C."/>
            <person name="Fields M.W."/>
        </authorList>
    </citation>
    <scope>NUCLEOTIDE SEQUENCE [LARGE SCALE GENOMIC DNA]</scope>
    <source>
        <strain evidence="2">FW-101-2B</strain>
    </source>
</reference>
<dbReference type="Pfam" id="PF09669">
    <property type="entry name" value="Phage_pRha"/>
    <property type="match status" value="1"/>
</dbReference>
<dbReference type="EMBL" id="CM001368">
    <property type="protein sequence ID" value="EHJ49490.1"/>
    <property type="molecule type" value="Genomic_DNA"/>
</dbReference>
<dbReference type="Proteomes" id="UP000004662">
    <property type="component" value="Chromosome"/>
</dbReference>
<dbReference type="InterPro" id="IPR014054">
    <property type="entry name" value="Phage_regulatory_Rha"/>
</dbReference>
<accession>G7QC44</accession>
<dbReference type="HOGENOM" id="CLU_833498_0_0_7"/>
<dbReference type="eggNOG" id="COG3646">
    <property type="taxonomic scope" value="Bacteria"/>
</dbReference>
<dbReference type="RefSeq" id="WP_009182814.1">
    <property type="nucleotide sequence ID" value="NZ_CM001368.1"/>
</dbReference>
<dbReference type="OrthoDB" id="9808959at2"/>